<feature type="compositionally biased region" description="Low complexity" evidence="1">
    <location>
        <begin position="16"/>
        <end position="33"/>
    </location>
</feature>
<dbReference type="EMBL" id="PJQY01002478">
    <property type="protein sequence ID" value="PQP93284.1"/>
    <property type="molecule type" value="Genomic_DNA"/>
</dbReference>
<feature type="compositionally biased region" description="Basic and acidic residues" evidence="1">
    <location>
        <begin position="100"/>
        <end position="109"/>
    </location>
</feature>
<organism evidence="2 3">
    <name type="scientific">Prunus yedoensis var. nudiflora</name>
    <dbReference type="NCBI Taxonomy" id="2094558"/>
    <lineage>
        <taxon>Eukaryota</taxon>
        <taxon>Viridiplantae</taxon>
        <taxon>Streptophyta</taxon>
        <taxon>Embryophyta</taxon>
        <taxon>Tracheophyta</taxon>
        <taxon>Spermatophyta</taxon>
        <taxon>Magnoliopsida</taxon>
        <taxon>eudicotyledons</taxon>
        <taxon>Gunneridae</taxon>
        <taxon>Pentapetalae</taxon>
        <taxon>rosids</taxon>
        <taxon>fabids</taxon>
        <taxon>Rosales</taxon>
        <taxon>Rosaceae</taxon>
        <taxon>Amygdaloideae</taxon>
        <taxon>Amygdaleae</taxon>
        <taxon>Prunus</taxon>
    </lineage>
</organism>
<evidence type="ECO:0000313" key="3">
    <source>
        <dbReference type="Proteomes" id="UP000250321"/>
    </source>
</evidence>
<dbReference type="Proteomes" id="UP000250321">
    <property type="component" value="Unassembled WGS sequence"/>
</dbReference>
<gene>
    <name evidence="2" type="ORF">Pyn_22810</name>
</gene>
<evidence type="ECO:0000313" key="2">
    <source>
        <dbReference type="EMBL" id="PQP93284.1"/>
    </source>
</evidence>
<name>A0A314XHB3_PRUYE</name>
<protein>
    <submittedName>
        <fullName evidence="2">Uncharacterized protein</fullName>
    </submittedName>
</protein>
<keyword evidence="3" id="KW-1185">Reference proteome</keyword>
<dbReference type="STRING" id="2094558.A0A314XHB3"/>
<accession>A0A314XHB3</accession>
<dbReference type="AlphaFoldDB" id="A0A314XHB3"/>
<proteinExistence type="predicted"/>
<dbReference type="OrthoDB" id="1750677at2759"/>
<reference evidence="2 3" key="1">
    <citation type="submission" date="2018-02" db="EMBL/GenBank/DDBJ databases">
        <title>Draft genome of wild Prunus yedoensis var. nudiflora.</title>
        <authorList>
            <person name="Baek S."/>
            <person name="Kim J.-H."/>
            <person name="Choi K."/>
            <person name="Kim G.-B."/>
            <person name="Cho A."/>
            <person name="Jang H."/>
            <person name="Shin C.-H."/>
            <person name="Yu H.-J."/>
            <person name="Mun J.-H."/>
        </authorList>
    </citation>
    <scope>NUCLEOTIDE SEQUENCE [LARGE SCALE GENOMIC DNA]</scope>
    <source>
        <strain evidence="3">cv. Jeju island</strain>
        <tissue evidence="2">Leaf</tissue>
    </source>
</reference>
<sequence>MEPNENQLSSYFQHPTTTTGTGTAATVTATNTASPTNGLLPNTHSTDGSHMVYSHSVPSSAVTSPLEPAKRKRGRPRKYGTPEQALAAKKAATTSSHSSSSKEKKDHHGSASPSYSGSTKKSSSFLLVGCK</sequence>
<comment type="caution">
    <text evidence="2">The sequence shown here is derived from an EMBL/GenBank/DDBJ whole genome shotgun (WGS) entry which is preliminary data.</text>
</comment>
<evidence type="ECO:0000256" key="1">
    <source>
        <dbReference type="SAM" id="MobiDB-lite"/>
    </source>
</evidence>
<feature type="compositionally biased region" description="Polar residues" evidence="1">
    <location>
        <begin position="1"/>
        <end position="15"/>
    </location>
</feature>
<feature type="compositionally biased region" description="Low complexity" evidence="1">
    <location>
        <begin position="85"/>
        <end position="99"/>
    </location>
</feature>
<feature type="region of interest" description="Disordered" evidence="1">
    <location>
        <begin position="1"/>
        <end position="131"/>
    </location>
</feature>
<feature type="compositionally biased region" description="Polar residues" evidence="1">
    <location>
        <begin position="34"/>
        <end position="48"/>
    </location>
</feature>
<feature type="compositionally biased region" description="Low complexity" evidence="1">
    <location>
        <begin position="110"/>
        <end position="124"/>
    </location>
</feature>